<dbReference type="InterPro" id="IPR018392">
    <property type="entry name" value="LysM"/>
</dbReference>
<dbReference type="InterPro" id="IPR050708">
    <property type="entry name" value="T6SS_VgrG/RHS"/>
</dbReference>
<dbReference type="InterPro" id="IPR031325">
    <property type="entry name" value="RHS_repeat"/>
</dbReference>
<evidence type="ECO:0000313" key="3">
    <source>
        <dbReference type="EMBL" id="MEN7433112.1"/>
    </source>
</evidence>
<name>A0ABV0CQ04_9NEIS</name>
<feature type="transmembrane region" description="Helical" evidence="1">
    <location>
        <begin position="1847"/>
        <end position="1870"/>
    </location>
</feature>
<dbReference type="Pfam" id="PF01476">
    <property type="entry name" value="LysM"/>
    <property type="match status" value="1"/>
</dbReference>
<keyword evidence="1" id="KW-1133">Transmembrane helix</keyword>
<dbReference type="EMBL" id="JAYFSJ010000018">
    <property type="protein sequence ID" value="MEN7433112.1"/>
    <property type="molecule type" value="Genomic_DNA"/>
</dbReference>
<proteinExistence type="predicted"/>
<keyword evidence="1" id="KW-0472">Membrane</keyword>
<sequence length="2477" mass="264474">MPDQTVGLRNADTGNYDIRLRDLVISRSYDANGNVAKETDALGNSAYRWFDRAGRKVLEVDAAGYAVAWDYNSAGKPVRETRYAVAIGVPADSDTLDMARAKLKPNAGDDRVSEFDYDRMGRVAEERRLNVQISADDGVSDARGMVRTQYHYNALGLVDRKTDAKNGVTDIGYDKLGRETHREEAAFVDQTGQSVRPTTDSYYNGLGQLVRSVKAGVAGDFSKMTYGVGGRLLSQVDAEQNITYYEYDAAGNVTRTQHPRQQAAGQPLLQDLVSYQYNAAKQQIAKLDASTGIWSETRYNAWGQISGKRTSLNRQGDWQEFSEYDGAGRLTRGNAGGVTKLYGYDANGNATLTIESGGESGDELRGMSLDQAMALVAKRADPKAPMDNLRLTVSDYDARNQHIATYQPTMVNARQASQVQVEPWISARLQTGAGDVVTVGAIATKGPLESNPLASQGLLIGGLQRSGSVVLTPLEVDVRDREYSSRRAYDLFLTSVNVNVNLPPLSEYGGEGYKVVVNFFNGKGLPTRNQIVYVPSSGVFNQPVGLTAQFGSNSSSPDWGDAAGLSFTISVYKTVSAPASGVKTDLLLFGQTSSFGGAALRNHIASGFYGNYGGGVTSFQTPDANVNRVLLLTRVAGVNGWRVSSMPLMTINGQSMAGWFTSDAFQSLGDTQYCYLLFGASGKLIGTRQGYAHRDGTGISFNQQSAADQAFMYTDNGGWGNGWINVTGQGETATHAAIRFRSMPGGAWSPLSNLNPATSNGPLNGWFQFDPANFGLKPGTTYEYDLTSFDGNNQQVKKVIGSFRPGEPNSLAQPVPWQDQPQVVHIRNQNLAAVSGKVRYRVAGSNGAYSEMALARNPDGAFDWHCEDLANSLAGPTAYEFEYQVFDNNGLMLNRAAGKITLGGGGATLNPGDLQGLALPLSVTFTPPQANAATLNLSYRVKGSNGAWQSAALSRNPQGGFQFNVDNLAAGDYEYRYQLRDAGGGLLNNADGSAVDVAGYLHRGGPNDPTTAGVLNWVLLGVSNHDATVTRGQHYNAFGEVDSETDGMGDVTQYRYSTTGKLLAKQDPKVSATGEDGKAADITPLTQYRYDAMGNVVATIDANGRVNRQSWLAGSQDGQGKVLNEWHADGGAKSMRYDAQGNLRSSIDELNRSTMYSYDKLGQLKRIDRAGSGYDEYDYDSAGQRVAHRTTADGKTVLADTTRYDSLGRVLATVSAAQRAVNYSYQWDATFKGAGGTVVGGWRVSTTDANGRTMVDDTSLFGLKLRHVDLGNHTFTYAYSNAGQLYLQTGSIGQNIHYSYYGNGYQKSLEDSATNSYTLYEYDKDGRKTFEGYTTLSQQSQQVYQYADIQYDALGRVTQIHDPKFLTRYEYDAVGNRRRVYAEYRDGVDGSAQTQDNWYAYDAMNRFTVSMGKLDNGKITRGPAGGDGVEVLYDQAGQRKQVTNAKDGTVEQYQYTDGGFLTDTTINGKLATRRSNDLQGRAIGYATYRWDGDGGQKSSVSSVYDADSKLTSQQADGSTTTFNLMADGTLDNTAQRSGDTTTTTYYGYEWWDEAKQSTITAQPYNPNAPGWKQGYSHLTYDLNGHLKEAIDEQGQRSLRYVNNAQGLVLKREEVDHGSTYKKQDYYYLDGKQVGAVGNDGPSRVDYAKSLARGDLGNRKDSYRNGAPVSSADFDQNYEPIGANYPAQAPGTVTARDGDTLQVIAANLWGDKSLWYLLADANGLTGTETLKAGQVLRVPNKVTNLHNNSGTYRVYNPGEAIGDVTPTLPEPPPPPPPPGGGGGCGGFGMILVAIVAVVAVVMTAGAAAVAMGAVASSAGGALTLGAATLGEIASAGAAVLAGGTAMGVTVGLSTAGLIGVAAAAGAVGSIVSQGVAMGMGMQNKFSWSQVGLSAFSTAATVGLASGSGALSGAGMQQTVARTMVVNAATQGVAMATGMQKSFSWTSVAASGVATWATSGIKPNVETDPFANIGYGTLRGMAGGTIQSVLGNDHQPNWGNLAANSFGSAVGDEIVRVPIRSNGLQLTDDPFIREGFARMASVVDGGEGASGTAIYRESSYGEKVESDGGEDGQYLGNANSGRSVDLGGGRVKLPNGHIVRPSVEDLTDLAIESNGQVLYRNKDGLPVYAGRGGDIFNGLSRETPYVVPGVPEWASPKDGIITYVFDSSGKPFWRSNDAVMSIPAPYARPSLASLEADALGSGVRDGVESLPGNVLNSVSDLMNGRVTFDGLLTSMYQNSLVGMLGAMADENYYLAGQRLVGTTSGMAMSYAGGAGLGVLKQRYAGALSRLDAMAPDVTLSPFIPELSRGQGISIKYGGLAGSTDSFNYTVKNLPADLVEDYQGVYGYVPVNGSQFAPPKWPVDWTSPEQVAAARSVRLEYHQGLADEAALVSKMRTEGVAEESIARGIVDMRNQTRMSKYSAEQLPILYERNMMKYGSQYGPTYESLLAKYGSPQGVISAGTRSNPSMDILTGIARVNP</sequence>
<dbReference type="Gene3D" id="2.180.10.10">
    <property type="entry name" value="RHS repeat-associated core"/>
    <property type="match status" value="2"/>
</dbReference>
<dbReference type="Proteomes" id="UP001405405">
    <property type="component" value="Unassembled WGS sequence"/>
</dbReference>
<feature type="domain" description="LysM" evidence="2">
    <location>
        <begin position="1690"/>
        <end position="1737"/>
    </location>
</feature>
<evidence type="ECO:0000256" key="1">
    <source>
        <dbReference type="SAM" id="Phobius"/>
    </source>
</evidence>
<gene>
    <name evidence="3" type="ORF">VA599_20435</name>
</gene>
<dbReference type="NCBIfam" id="TIGR01643">
    <property type="entry name" value="YD_repeat_2x"/>
    <property type="match status" value="2"/>
</dbReference>
<keyword evidence="1" id="KW-0812">Transmembrane</keyword>
<keyword evidence="4" id="KW-1185">Reference proteome</keyword>
<feature type="transmembrane region" description="Helical" evidence="1">
    <location>
        <begin position="1785"/>
        <end position="1808"/>
    </location>
</feature>
<dbReference type="InterPro" id="IPR006530">
    <property type="entry name" value="YD"/>
</dbReference>
<dbReference type="InterPro" id="IPR036779">
    <property type="entry name" value="LysM_dom_sf"/>
</dbReference>
<comment type="caution">
    <text evidence="3">The sequence shown here is derived from an EMBL/GenBank/DDBJ whole genome shotgun (WGS) entry which is preliminary data.</text>
</comment>
<evidence type="ECO:0000313" key="4">
    <source>
        <dbReference type="Proteomes" id="UP001405405"/>
    </source>
</evidence>
<dbReference type="CDD" id="cd00118">
    <property type="entry name" value="LysM"/>
    <property type="match status" value="1"/>
</dbReference>
<organism evidence="3 4">
    <name type="scientific">Chromobacterium indicum</name>
    <dbReference type="NCBI Taxonomy" id="3110228"/>
    <lineage>
        <taxon>Bacteria</taxon>
        <taxon>Pseudomonadati</taxon>
        <taxon>Pseudomonadota</taxon>
        <taxon>Betaproteobacteria</taxon>
        <taxon>Neisseriales</taxon>
        <taxon>Chromobacteriaceae</taxon>
        <taxon>Chromobacterium</taxon>
    </lineage>
</organism>
<dbReference type="PANTHER" id="PTHR32305">
    <property type="match status" value="1"/>
</dbReference>
<dbReference type="Pfam" id="PF05593">
    <property type="entry name" value="RHS_repeat"/>
    <property type="match status" value="2"/>
</dbReference>
<reference evidence="3 4" key="1">
    <citation type="submission" date="2023-12" db="EMBL/GenBank/DDBJ databases">
        <title>Chromobacterium sp. strain TRC.1.1.SA producing antimicrobial pigment.</title>
        <authorList>
            <person name="Verma N."/>
            <person name="Choksket S."/>
            <person name="Pinnaka A.K."/>
            <person name="Korpole S."/>
        </authorList>
    </citation>
    <scope>NUCLEOTIDE SEQUENCE [LARGE SCALE GENOMIC DNA]</scope>
    <source>
        <strain evidence="3 4">TRC1.1.SA</strain>
    </source>
</reference>
<feature type="transmembrane region" description="Helical" evidence="1">
    <location>
        <begin position="1891"/>
        <end position="1914"/>
    </location>
</feature>
<dbReference type="RefSeq" id="WP_346790340.1">
    <property type="nucleotide sequence ID" value="NZ_JAYFSJ010000018.1"/>
</dbReference>
<protein>
    <submittedName>
        <fullName evidence="3">LysM peptidoglycan-binding domain-containing protein</fullName>
    </submittedName>
</protein>
<dbReference type="Gene3D" id="3.10.350.10">
    <property type="entry name" value="LysM domain"/>
    <property type="match status" value="1"/>
</dbReference>
<accession>A0ABV0CQ04</accession>
<dbReference type="PANTHER" id="PTHR32305:SF15">
    <property type="entry name" value="PROTEIN RHSA-RELATED"/>
    <property type="match status" value="1"/>
</dbReference>
<dbReference type="PROSITE" id="PS51782">
    <property type="entry name" value="LYSM"/>
    <property type="match status" value="1"/>
</dbReference>
<feature type="transmembrane region" description="Helical" evidence="1">
    <location>
        <begin position="1820"/>
        <end position="1841"/>
    </location>
</feature>
<evidence type="ECO:0000259" key="2">
    <source>
        <dbReference type="PROSITE" id="PS51782"/>
    </source>
</evidence>